<evidence type="ECO:0000313" key="2">
    <source>
        <dbReference type="EMBL" id="ALU44787.1"/>
    </source>
</evidence>
<gene>
    <name evidence="2" type="ORF">AT705_18655</name>
</gene>
<dbReference type="Pfam" id="PF08241">
    <property type="entry name" value="Methyltransf_11"/>
    <property type="match status" value="1"/>
</dbReference>
<dbReference type="Gene3D" id="3.40.50.150">
    <property type="entry name" value="Vaccinia Virus protein VP39"/>
    <property type="match status" value="1"/>
</dbReference>
<dbReference type="PANTHER" id="PTHR43464">
    <property type="entry name" value="METHYLTRANSFERASE"/>
    <property type="match status" value="1"/>
</dbReference>
<dbReference type="SUPFAM" id="SSF53335">
    <property type="entry name" value="S-adenosyl-L-methionine-dependent methyltransferases"/>
    <property type="match status" value="1"/>
</dbReference>
<evidence type="ECO:0000313" key="3">
    <source>
        <dbReference type="Proteomes" id="UP000069015"/>
    </source>
</evidence>
<feature type="domain" description="Methyltransferase type 11" evidence="1">
    <location>
        <begin position="80"/>
        <end position="167"/>
    </location>
</feature>
<dbReference type="GO" id="GO:0008757">
    <property type="term" value="F:S-adenosylmethionine-dependent methyltransferase activity"/>
    <property type="evidence" value="ECO:0007669"/>
    <property type="project" value="InterPro"/>
</dbReference>
<dbReference type="CDD" id="cd02440">
    <property type="entry name" value="AdoMet_MTases"/>
    <property type="match status" value="1"/>
</dbReference>
<keyword evidence="2" id="KW-0489">Methyltransferase</keyword>
<dbReference type="Proteomes" id="UP000069015">
    <property type="component" value="Chromosome 1"/>
</dbReference>
<dbReference type="KEGG" id="prr:AT705_18655"/>
<proteinExistence type="predicted"/>
<dbReference type="PANTHER" id="PTHR43464:SF83">
    <property type="entry name" value="MALONYL-[ACYL-CARRIER PROTEIN] O-METHYLTRANSFERASE"/>
    <property type="match status" value="1"/>
</dbReference>
<dbReference type="InterPro" id="IPR013216">
    <property type="entry name" value="Methyltransf_11"/>
</dbReference>
<accession>A0A0U3H0C5</accession>
<dbReference type="InterPro" id="IPR029063">
    <property type="entry name" value="SAM-dependent_MTases_sf"/>
</dbReference>
<name>A0A0U3H0C5_9GAMM</name>
<organism evidence="2 3">
    <name type="scientific">Pseudoalteromonas rubra</name>
    <dbReference type="NCBI Taxonomy" id="43658"/>
    <lineage>
        <taxon>Bacteria</taxon>
        <taxon>Pseudomonadati</taxon>
        <taxon>Pseudomonadota</taxon>
        <taxon>Gammaproteobacteria</taxon>
        <taxon>Alteromonadales</taxon>
        <taxon>Pseudoalteromonadaceae</taxon>
        <taxon>Pseudoalteromonas</taxon>
    </lineage>
</organism>
<sequence>MSGQEIDLLRNYPKSKRDTKGRANVITEADREIARQYGKDFFDGDRTYGYGGFSYFPRFWQPVVPDLKAHFGLDAGSSLLDVGCAKGFMLYDLQQLIPGMTLRGLDISEYALEHAKEEVKDLLTQGNAKALPYEDNSFDVVMSINTIHNLEENECAMALREIERVSRGKSFITVDAYRNNEEKERMMEWALTAKTIMHVDDWKQFFRDNGYTGDFYWFIP</sequence>
<keyword evidence="2" id="KW-0808">Transferase</keyword>
<dbReference type="EMBL" id="CP013611">
    <property type="protein sequence ID" value="ALU44787.1"/>
    <property type="molecule type" value="Genomic_DNA"/>
</dbReference>
<reference evidence="2 3" key="1">
    <citation type="submission" date="2015-12" db="EMBL/GenBank/DDBJ databases">
        <title>Complete genome sequence of Pseudoalteromonas rubra SCSIO 6842, harboring a conjugative plasmid.</title>
        <authorList>
            <person name="Li B."/>
            <person name="Wang X."/>
        </authorList>
    </citation>
    <scope>NUCLEOTIDE SEQUENCE [LARGE SCALE GENOMIC DNA]</scope>
    <source>
        <strain evidence="2 3">SCSIO 6842</strain>
    </source>
</reference>
<dbReference type="GO" id="GO:0032259">
    <property type="term" value="P:methylation"/>
    <property type="evidence" value="ECO:0007669"/>
    <property type="project" value="UniProtKB-KW"/>
</dbReference>
<protein>
    <submittedName>
        <fullName evidence="2">Methyltransferase type 11</fullName>
    </submittedName>
</protein>
<dbReference type="AlphaFoldDB" id="A0A0U3H0C5"/>
<evidence type="ECO:0000259" key="1">
    <source>
        <dbReference type="Pfam" id="PF08241"/>
    </source>
</evidence>